<dbReference type="GO" id="GO:0065002">
    <property type="term" value="P:intracellular protein transmembrane transport"/>
    <property type="evidence" value="ECO:0007669"/>
    <property type="project" value="UniProtKB-UniRule"/>
</dbReference>
<dbReference type="GO" id="GO:0006605">
    <property type="term" value="P:protein targeting"/>
    <property type="evidence" value="ECO:0007669"/>
    <property type="project" value="UniProtKB-UniRule"/>
</dbReference>
<accession>Q6AP84</accession>
<name>Q6AP84_DESPS</name>
<reference evidence="10" key="1">
    <citation type="journal article" date="2004" name="Environ. Microbiol.">
        <title>The genome of Desulfotalea psychrophila, a sulfate-reducing bacterium from permanently cold Arctic sediments.</title>
        <authorList>
            <person name="Rabus R."/>
            <person name="Ruepp A."/>
            <person name="Frickey T."/>
            <person name="Rattei T."/>
            <person name="Fartmann B."/>
            <person name="Stark M."/>
            <person name="Bauer M."/>
            <person name="Zibat A."/>
            <person name="Lombardot T."/>
            <person name="Becker I."/>
            <person name="Amann J."/>
            <person name="Gellner K."/>
            <person name="Teeling H."/>
            <person name="Leuschner W.D."/>
            <person name="Gloeckner F.-O."/>
            <person name="Lupas A.N."/>
            <person name="Amann R."/>
            <person name="Klenk H.-P."/>
        </authorList>
    </citation>
    <scope>NUCLEOTIDE SEQUENCE [LARGE SCALE GENOMIC DNA]</scope>
    <source>
        <strain evidence="10">DSM 12343 / LSv54</strain>
    </source>
</reference>
<feature type="transmembrane region" description="Helical" evidence="8">
    <location>
        <begin position="51"/>
        <end position="75"/>
    </location>
</feature>
<dbReference type="RefSeq" id="WP_011188354.1">
    <property type="nucleotide sequence ID" value="NC_006138.1"/>
</dbReference>
<keyword evidence="7 8" id="KW-0472">Membrane</keyword>
<dbReference type="OrthoDB" id="9812738at2"/>
<keyword evidence="8" id="KW-0997">Cell inner membrane</keyword>
<dbReference type="KEGG" id="dps:DP1111"/>
<keyword evidence="6 8" id="KW-0811">Translocation</keyword>
<dbReference type="GO" id="GO:0005886">
    <property type="term" value="C:plasma membrane"/>
    <property type="evidence" value="ECO:0007669"/>
    <property type="project" value="UniProtKB-SubCell"/>
</dbReference>
<dbReference type="GO" id="GO:0009306">
    <property type="term" value="P:protein secretion"/>
    <property type="evidence" value="ECO:0007669"/>
    <property type="project" value="UniProtKB-UniRule"/>
</dbReference>
<keyword evidence="3 8" id="KW-0812">Transmembrane</keyword>
<dbReference type="Pfam" id="PF00584">
    <property type="entry name" value="SecE"/>
    <property type="match status" value="1"/>
</dbReference>
<evidence type="ECO:0000256" key="5">
    <source>
        <dbReference type="ARBA" id="ARBA00022989"/>
    </source>
</evidence>
<protein>
    <recommendedName>
        <fullName evidence="8">Protein translocase subunit SecE</fullName>
    </recommendedName>
</protein>
<evidence type="ECO:0000313" key="9">
    <source>
        <dbReference type="EMBL" id="CAG35840.1"/>
    </source>
</evidence>
<dbReference type="HOGENOM" id="CLU_113663_7_1_7"/>
<evidence type="ECO:0000256" key="8">
    <source>
        <dbReference type="HAMAP-Rule" id="MF_00422"/>
    </source>
</evidence>
<evidence type="ECO:0000256" key="3">
    <source>
        <dbReference type="ARBA" id="ARBA00022692"/>
    </source>
</evidence>
<keyword evidence="2 8" id="KW-0813">Transport</keyword>
<evidence type="ECO:0000256" key="6">
    <source>
        <dbReference type="ARBA" id="ARBA00023010"/>
    </source>
</evidence>
<gene>
    <name evidence="8" type="primary">secE</name>
    <name evidence="9" type="ordered locus">DP1111</name>
</gene>
<dbReference type="eggNOG" id="COG0690">
    <property type="taxonomic scope" value="Bacteria"/>
</dbReference>
<keyword evidence="4 8" id="KW-0653">Protein transport</keyword>
<comment type="similarity">
    <text evidence="8">Belongs to the SecE/SEC61-gamma family.</text>
</comment>
<dbReference type="Proteomes" id="UP000000602">
    <property type="component" value="Chromosome"/>
</dbReference>
<evidence type="ECO:0000256" key="1">
    <source>
        <dbReference type="ARBA" id="ARBA00004370"/>
    </source>
</evidence>
<comment type="subunit">
    <text evidence="8">Component of the Sec protein translocase complex. Heterotrimer consisting of SecY, SecE and SecG subunits. The heterotrimers can form oligomers, although 1 heterotrimer is thought to be able to translocate proteins. Interacts with the ribosome. Interacts with SecDF, and other proteins may be involved. Interacts with SecA.</text>
</comment>
<dbReference type="InterPro" id="IPR038379">
    <property type="entry name" value="SecE_sf"/>
</dbReference>
<dbReference type="AlphaFoldDB" id="Q6AP84"/>
<dbReference type="HAMAP" id="MF_00422">
    <property type="entry name" value="SecE"/>
    <property type="match status" value="1"/>
</dbReference>
<dbReference type="GO" id="GO:0043952">
    <property type="term" value="P:protein transport by the Sec complex"/>
    <property type="evidence" value="ECO:0007669"/>
    <property type="project" value="UniProtKB-UniRule"/>
</dbReference>
<dbReference type="GO" id="GO:0008320">
    <property type="term" value="F:protein transmembrane transporter activity"/>
    <property type="evidence" value="ECO:0007669"/>
    <property type="project" value="UniProtKB-UniRule"/>
</dbReference>
<keyword evidence="10" id="KW-1185">Reference proteome</keyword>
<comment type="subcellular location">
    <subcellularLocation>
        <location evidence="8">Cell inner membrane</location>
        <topology evidence="8">Single-pass membrane protein</topology>
    </subcellularLocation>
    <subcellularLocation>
        <location evidence="1">Membrane</location>
    </subcellularLocation>
</comment>
<dbReference type="Gene3D" id="1.20.5.1030">
    <property type="entry name" value="Preprotein translocase secy subunit"/>
    <property type="match status" value="1"/>
</dbReference>
<sequence>MAAKAKNKIKKSVNSKEKEDVKLSPAIVKQFFLDVKTEFFRIAWPDKKMTLGLAGIVVVLTGAISLYLGSVDFILGEIVSYVLG</sequence>
<evidence type="ECO:0000256" key="4">
    <source>
        <dbReference type="ARBA" id="ARBA00022927"/>
    </source>
</evidence>
<keyword evidence="8" id="KW-1003">Cell membrane</keyword>
<comment type="function">
    <text evidence="8">Essential subunit of the Sec protein translocation channel SecYEG. Clamps together the 2 halves of SecY. May contact the channel plug during translocation.</text>
</comment>
<dbReference type="EMBL" id="CR522870">
    <property type="protein sequence ID" value="CAG35840.1"/>
    <property type="molecule type" value="Genomic_DNA"/>
</dbReference>
<evidence type="ECO:0000256" key="7">
    <source>
        <dbReference type="ARBA" id="ARBA00023136"/>
    </source>
</evidence>
<proteinExistence type="inferred from homology"/>
<dbReference type="STRING" id="177439.DP1111"/>
<dbReference type="InterPro" id="IPR001901">
    <property type="entry name" value="Translocase_SecE/Sec61-g"/>
</dbReference>
<dbReference type="NCBIfam" id="TIGR00964">
    <property type="entry name" value="secE_bact"/>
    <property type="match status" value="1"/>
</dbReference>
<organism evidence="9 10">
    <name type="scientific">Desulfotalea psychrophila (strain LSv54 / DSM 12343)</name>
    <dbReference type="NCBI Taxonomy" id="177439"/>
    <lineage>
        <taxon>Bacteria</taxon>
        <taxon>Pseudomonadati</taxon>
        <taxon>Thermodesulfobacteriota</taxon>
        <taxon>Desulfobulbia</taxon>
        <taxon>Desulfobulbales</taxon>
        <taxon>Desulfocapsaceae</taxon>
        <taxon>Desulfotalea</taxon>
    </lineage>
</organism>
<dbReference type="InterPro" id="IPR005807">
    <property type="entry name" value="SecE_bac"/>
</dbReference>
<evidence type="ECO:0000256" key="2">
    <source>
        <dbReference type="ARBA" id="ARBA00022448"/>
    </source>
</evidence>
<keyword evidence="5 8" id="KW-1133">Transmembrane helix</keyword>
<evidence type="ECO:0000313" key="10">
    <source>
        <dbReference type="Proteomes" id="UP000000602"/>
    </source>
</evidence>